<proteinExistence type="predicted"/>
<name>A0ABP4U0V8_9MICO</name>
<reference evidence="2" key="1">
    <citation type="journal article" date="2019" name="Int. J. Syst. Evol. Microbiol.">
        <title>The Global Catalogue of Microorganisms (GCM) 10K type strain sequencing project: providing services to taxonomists for standard genome sequencing and annotation.</title>
        <authorList>
            <consortium name="The Broad Institute Genomics Platform"/>
            <consortium name="The Broad Institute Genome Sequencing Center for Infectious Disease"/>
            <person name="Wu L."/>
            <person name="Ma J."/>
        </authorList>
    </citation>
    <scope>NUCLEOTIDE SEQUENCE [LARGE SCALE GENOMIC DNA]</scope>
    <source>
        <strain evidence="2">JCM 15577</strain>
    </source>
</reference>
<keyword evidence="2" id="KW-1185">Reference proteome</keyword>
<dbReference type="EMBL" id="BAAAPL010000001">
    <property type="protein sequence ID" value="GAA1696299.1"/>
    <property type="molecule type" value="Genomic_DNA"/>
</dbReference>
<dbReference type="Proteomes" id="UP001501690">
    <property type="component" value="Unassembled WGS sequence"/>
</dbReference>
<protein>
    <recommendedName>
        <fullName evidence="3">NifU family protein</fullName>
    </recommendedName>
</protein>
<organism evidence="1 2">
    <name type="scientific">Microbacterium sediminicola</name>
    <dbReference type="NCBI Taxonomy" id="415210"/>
    <lineage>
        <taxon>Bacteria</taxon>
        <taxon>Bacillati</taxon>
        <taxon>Actinomycetota</taxon>
        <taxon>Actinomycetes</taxon>
        <taxon>Micrococcales</taxon>
        <taxon>Microbacteriaceae</taxon>
        <taxon>Microbacterium</taxon>
    </lineage>
</organism>
<evidence type="ECO:0000313" key="1">
    <source>
        <dbReference type="EMBL" id="GAA1696299.1"/>
    </source>
</evidence>
<gene>
    <name evidence="1" type="ORF">GCM10009808_11960</name>
</gene>
<evidence type="ECO:0008006" key="3">
    <source>
        <dbReference type="Google" id="ProtNLM"/>
    </source>
</evidence>
<comment type="caution">
    <text evidence="1">The sequence shown here is derived from an EMBL/GenBank/DDBJ whole genome shotgun (WGS) entry which is preliminary data.</text>
</comment>
<evidence type="ECO:0000313" key="2">
    <source>
        <dbReference type="Proteomes" id="UP001501690"/>
    </source>
</evidence>
<dbReference type="RefSeq" id="WP_344070402.1">
    <property type="nucleotide sequence ID" value="NZ_BAAAPL010000001.1"/>
</dbReference>
<sequence>MTDTHDRSDIETALASLRDMLAADDYQLTWDLTPSSGVRVRIDAGASACADCLVPQQVMEAMTAQALTGTGLSLAELQMPSHPGSEA</sequence>
<accession>A0ABP4U0V8</accession>